<gene>
    <name evidence="2" type="ORF">SSE37_20937</name>
</gene>
<dbReference type="AlphaFoldDB" id="A3JYC5"/>
<keyword evidence="1" id="KW-0732">Signal</keyword>
<accession>A3JYC5</accession>
<evidence type="ECO:0000313" key="2">
    <source>
        <dbReference type="EMBL" id="EBA10511.1"/>
    </source>
</evidence>
<dbReference type="SUPFAM" id="SSF53955">
    <property type="entry name" value="Lysozyme-like"/>
    <property type="match status" value="1"/>
</dbReference>
<proteinExistence type="predicted"/>
<organism evidence="2 3">
    <name type="scientific">Sagittula stellata (strain ATCC 700073 / DSM 11524 / E-37)</name>
    <dbReference type="NCBI Taxonomy" id="388399"/>
    <lineage>
        <taxon>Bacteria</taxon>
        <taxon>Pseudomonadati</taxon>
        <taxon>Pseudomonadota</taxon>
        <taxon>Alphaproteobacteria</taxon>
        <taxon>Rhodobacterales</taxon>
        <taxon>Roseobacteraceae</taxon>
        <taxon>Sagittula</taxon>
    </lineage>
</organism>
<reference evidence="2 3" key="1">
    <citation type="submission" date="2006-06" db="EMBL/GenBank/DDBJ databases">
        <authorList>
            <person name="Moran M.A."/>
            <person name="Ferriera S."/>
            <person name="Johnson J."/>
            <person name="Kravitz S."/>
            <person name="Beeson K."/>
            <person name="Sutton G."/>
            <person name="Rogers Y.-H."/>
            <person name="Friedman R."/>
            <person name="Frazier M."/>
            <person name="Venter J.C."/>
        </authorList>
    </citation>
    <scope>NUCLEOTIDE SEQUENCE [LARGE SCALE GENOMIC DNA]</scope>
    <source>
        <strain evidence="2 3">E-37</strain>
    </source>
</reference>
<dbReference type="EMBL" id="AAYA01000001">
    <property type="protein sequence ID" value="EBA10511.1"/>
    <property type="molecule type" value="Genomic_DNA"/>
</dbReference>
<dbReference type="eggNOG" id="COG4678">
    <property type="taxonomic scope" value="Bacteria"/>
</dbReference>
<keyword evidence="3" id="KW-1185">Reference proteome</keyword>
<comment type="caution">
    <text evidence="2">The sequence shown here is derived from an EMBL/GenBank/DDBJ whole genome shotgun (WGS) entry which is preliminary data.</text>
</comment>
<dbReference type="Gene3D" id="1.10.530.10">
    <property type="match status" value="1"/>
</dbReference>
<name>A3JYC5_SAGS3</name>
<dbReference type="OrthoDB" id="7851400at2"/>
<dbReference type="Proteomes" id="UP000005713">
    <property type="component" value="Unassembled WGS sequence"/>
</dbReference>
<dbReference type="InterPro" id="IPR023346">
    <property type="entry name" value="Lysozyme-like_dom_sf"/>
</dbReference>
<protein>
    <submittedName>
        <fullName evidence="2">Uncharacterized protein</fullName>
    </submittedName>
</protein>
<evidence type="ECO:0000313" key="3">
    <source>
        <dbReference type="Proteomes" id="UP000005713"/>
    </source>
</evidence>
<feature type="chain" id="PRO_5002654185" evidence="1">
    <location>
        <begin position="22"/>
        <end position="261"/>
    </location>
</feature>
<sequence>MRRYLWILVMVLTADGAAAQAISMDARGALFADRGPMFGGAAGAVVPVVRDRQAQVIQVSTGGEGGTNGAAASLFAGRAAASFFAPWPSRGAPVVDRIGPRSGGPVAQLRDLIATAEAGRAGYDAVQHGARIKPPLPPTRMTLSEIYAWIDATPGQPHAIGRYQIIPSTLQGLVRKAKYGPNTRFTPAVQDSLADILLEEAGLTAFREGVMTRTAFMNNIAKIWAGLPNSSGRSHYHGYAGNKATMTWAHFESQMARIFPG</sequence>
<feature type="signal peptide" evidence="1">
    <location>
        <begin position="1"/>
        <end position="21"/>
    </location>
</feature>
<dbReference type="RefSeq" id="WP_005855430.1">
    <property type="nucleotide sequence ID" value="NZ_AAYA01000001.1"/>
</dbReference>
<evidence type="ECO:0000256" key="1">
    <source>
        <dbReference type="SAM" id="SignalP"/>
    </source>
</evidence>